<name>A0ABW3JU86_9FLAO</name>
<keyword evidence="3" id="KW-0378">Hydrolase</keyword>
<dbReference type="EMBL" id="JBHTJR010000046">
    <property type="protein sequence ID" value="MFD0993380.1"/>
    <property type="molecule type" value="Genomic_DNA"/>
</dbReference>
<accession>A0ABW3JU86</accession>
<keyword evidence="2" id="KW-0732">Signal</keyword>
<comment type="caution">
    <text evidence="3">The sequence shown here is derived from an EMBL/GenBank/DDBJ whole genome shotgun (WGS) entry which is preliminary data.</text>
</comment>
<dbReference type="Gene3D" id="1.25.40.10">
    <property type="entry name" value="Tetratricopeptide repeat domain"/>
    <property type="match status" value="1"/>
</dbReference>
<organism evidence="3 4">
    <name type="scientific">Tenacibaculum geojense</name>
    <dbReference type="NCBI Taxonomy" id="915352"/>
    <lineage>
        <taxon>Bacteria</taxon>
        <taxon>Pseudomonadati</taxon>
        <taxon>Bacteroidota</taxon>
        <taxon>Flavobacteriia</taxon>
        <taxon>Flavobacteriales</taxon>
        <taxon>Flavobacteriaceae</taxon>
        <taxon>Tenacibaculum</taxon>
    </lineage>
</organism>
<feature type="signal peptide" evidence="2">
    <location>
        <begin position="1"/>
        <end position="17"/>
    </location>
</feature>
<keyword evidence="4" id="KW-1185">Reference proteome</keyword>
<dbReference type="Proteomes" id="UP001597062">
    <property type="component" value="Unassembled WGS sequence"/>
</dbReference>
<dbReference type="GO" id="GO:0016787">
    <property type="term" value="F:hydrolase activity"/>
    <property type="evidence" value="ECO:0007669"/>
    <property type="project" value="UniProtKB-KW"/>
</dbReference>
<dbReference type="InterPro" id="IPR000801">
    <property type="entry name" value="Esterase-like"/>
</dbReference>
<evidence type="ECO:0000256" key="2">
    <source>
        <dbReference type="SAM" id="SignalP"/>
    </source>
</evidence>
<feature type="region of interest" description="Disordered" evidence="1">
    <location>
        <begin position="387"/>
        <end position="415"/>
    </location>
</feature>
<evidence type="ECO:0000313" key="4">
    <source>
        <dbReference type="Proteomes" id="UP001597062"/>
    </source>
</evidence>
<evidence type="ECO:0000256" key="1">
    <source>
        <dbReference type="SAM" id="MobiDB-lite"/>
    </source>
</evidence>
<feature type="chain" id="PRO_5045064120" evidence="2">
    <location>
        <begin position="18"/>
        <end position="415"/>
    </location>
</feature>
<dbReference type="Gene3D" id="3.40.50.1820">
    <property type="entry name" value="alpha/beta hydrolase"/>
    <property type="match status" value="1"/>
</dbReference>
<evidence type="ECO:0000313" key="3">
    <source>
        <dbReference type="EMBL" id="MFD0993380.1"/>
    </source>
</evidence>
<dbReference type="RefSeq" id="WP_386107581.1">
    <property type="nucleotide sequence ID" value="NZ_JBHTJR010000046.1"/>
</dbReference>
<protein>
    <submittedName>
        <fullName evidence="3">Alpha/beta hydrolase</fullName>
    </submittedName>
</protein>
<dbReference type="Pfam" id="PF00756">
    <property type="entry name" value="Esterase"/>
    <property type="match status" value="1"/>
</dbReference>
<sequence length="415" mass="47894">MKKTLFLIAFTICSVVAAQTTFTKKISSSEFGRDRNIKIHLPQGYDTDTVHKYPVAIVLDNDYLFDLYVGNSKIYAKGDLAPKQIVVGLDTDYSINQDVSTVRANGALTNNSSKFYNYIKKEVIPYLDVNYKTSPFLTIVGDGIGANFLLHFLKEQKPFFNAYIAISPEMNQQMARLIGTYNLKRLDKIDNDFYVYLSTNPFENQDSKKLYKQLTDALTNLDTQRLHLTFDKFDDSPTKVAAISNAIPRAFAKTFSLYSKITRDEYNEYVKDLDPLEAIKYLERKYLDIEYLYGTNTNVRMEDIFTIEGIVIDKMDGDYLRVLGDFVMIKHPDSHLGEYYVGKYHELGKNYEMALFYYKEAYGKMELSDPNAEAFYENIRRVEKAGIQAKKEQDAPVEDDIPLEDDEEDEDEEEE</sequence>
<gene>
    <name evidence="3" type="ORF">ACFQ1U_09205</name>
</gene>
<dbReference type="SUPFAM" id="SSF53474">
    <property type="entry name" value="alpha/beta-Hydrolases"/>
    <property type="match status" value="1"/>
</dbReference>
<proteinExistence type="predicted"/>
<feature type="compositionally biased region" description="Acidic residues" evidence="1">
    <location>
        <begin position="395"/>
        <end position="415"/>
    </location>
</feature>
<dbReference type="InterPro" id="IPR029058">
    <property type="entry name" value="AB_hydrolase_fold"/>
</dbReference>
<reference evidence="4" key="1">
    <citation type="journal article" date="2019" name="Int. J. Syst. Evol. Microbiol.">
        <title>The Global Catalogue of Microorganisms (GCM) 10K type strain sequencing project: providing services to taxonomists for standard genome sequencing and annotation.</title>
        <authorList>
            <consortium name="The Broad Institute Genomics Platform"/>
            <consortium name="The Broad Institute Genome Sequencing Center for Infectious Disease"/>
            <person name="Wu L."/>
            <person name="Ma J."/>
        </authorList>
    </citation>
    <scope>NUCLEOTIDE SEQUENCE [LARGE SCALE GENOMIC DNA]</scope>
    <source>
        <strain evidence="4">CCUG 60527</strain>
    </source>
</reference>
<dbReference type="InterPro" id="IPR011990">
    <property type="entry name" value="TPR-like_helical_dom_sf"/>
</dbReference>